<organism evidence="7 8">
    <name type="scientific">Candidatus Magasanikbacteria bacterium CG11_big_fil_rev_8_21_14_0_20_43_7</name>
    <dbReference type="NCBI Taxonomy" id="1974654"/>
    <lineage>
        <taxon>Bacteria</taxon>
        <taxon>Candidatus Magasanikiibacteriota</taxon>
    </lineage>
</organism>
<feature type="domain" description="Phenylalanyl-tRNA synthetase" evidence="6">
    <location>
        <begin position="1"/>
        <end position="96"/>
    </location>
</feature>
<evidence type="ECO:0000256" key="1">
    <source>
        <dbReference type="ARBA" id="ARBA00022598"/>
    </source>
</evidence>
<dbReference type="PANTHER" id="PTHR11538">
    <property type="entry name" value="PHENYLALANYL-TRNA SYNTHETASE"/>
    <property type="match status" value="1"/>
</dbReference>
<comment type="caution">
    <text evidence="7">The sequence shown here is derived from an EMBL/GenBank/DDBJ whole genome shotgun (WGS) entry which is preliminary data.</text>
</comment>
<dbReference type="Proteomes" id="UP000229782">
    <property type="component" value="Unassembled WGS sequence"/>
</dbReference>
<keyword evidence="5" id="KW-0030">Aminoacyl-tRNA synthetase</keyword>
<dbReference type="AlphaFoldDB" id="A0A2H0N2C0"/>
<evidence type="ECO:0000259" key="6">
    <source>
        <dbReference type="Pfam" id="PF01409"/>
    </source>
</evidence>
<dbReference type="GO" id="GO:0000049">
    <property type="term" value="F:tRNA binding"/>
    <property type="evidence" value="ECO:0007669"/>
    <property type="project" value="InterPro"/>
</dbReference>
<dbReference type="InterPro" id="IPR045864">
    <property type="entry name" value="aa-tRNA-synth_II/BPL/LPL"/>
</dbReference>
<protein>
    <recommendedName>
        <fullName evidence="6">Phenylalanyl-tRNA synthetase domain-containing protein</fullName>
    </recommendedName>
</protein>
<keyword evidence="3" id="KW-0067">ATP-binding</keyword>
<dbReference type="Pfam" id="PF01409">
    <property type="entry name" value="tRNA-synt_2d"/>
    <property type="match status" value="1"/>
</dbReference>
<dbReference type="PANTHER" id="PTHR11538:SF41">
    <property type="entry name" value="PHENYLALANINE--TRNA LIGASE, MITOCHONDRIAL"/>
    <property type="match status" value="1"/>
</dbReference>
<evidence type="ECO:0000313" key="8">
    <source>
        <dbReference type="Proteomes" id="UP000229782"/>
    </source>
</evidence>
<dbReference type="Gene3D" id="3.30.930.10">
    <property type="entry name" value="Bira Bifunctional Protein, Domain 2"/>
    <property type="match status" value="1"/>
</dbReference>
<evidence type="ECO:0000256" key="5">
    <source>
        <dbReference type="ARBA" id="ARBA00023146"/>
    </source>
</evidence>
<evidence type="ECO:0000256" key="4">
    <source>
        <dbReference type="ARBA" id="ARBA00022917"/>
    </source>
</evidence>
<keyword evidence="4" id="KW-0648">Protein biosynthesis</keyword>
<accession>A0A2H0N2C0</accession>
<dbReference type="InterPro" id="IPR002319">
    <property type="entry name" value="Phenylalanyl-tRNA_Synthase"/>
</dbReference>
<dbReference type="EMBL" id="PCWM01000057">
    <property type="protein sequence ID" value="PIR03038.1"/>
    <property type="molecule type" value="Genomic_DNA"/>
</dbReference>
<sequence>MYKKDMEVRLRPGFFPFTEPSFELDIRTDIGRGEEWIEMLGCGLIHPNVIQEAGYDPNEWNGLAFGMGLSRLVMVKYGIEDVRLFQSGDLRFLKQF</sequence>
<dbReference type="GO" id="GO:0005524">
    <property type="term" value="F:ATP binding"/>
    <property type="evidence" value="ECO:0007669"/>
    <property type="project" value="UniProtKB-KW"/>
</dbReference>
<dbReference type="GO" id="GO:0005737">
    <property type="term" value="C:cytoplasm"/>
    <property type="evidence" value="ECO:0007669"/>
    <property type="project" value="TreeGrafter"/>
</dbReference>
<dbReference type="GO" id="GO:0006432">
    <property type="term" value="P:phenylalanyl-tRNA aminoacylation"/>
    <property type="evidence" value="ECO:0007669"/>
    <property type="project" value="TreeGrafter"/>
</dbReference>
<evidence type="ECO:0000256" key="3">
    <source>
        <dbReference type="ARBA" id="ARBA00022840"/>
    </source>
</evidence>
<keyword evidence="1" id="KW-0436">Ligase</keyword>
<name>A0A2H0N2C0_9BACT</name>
<dbReference type="GO" id="GO:0004826">
    <property type="term" value="F:phenylalanine-tRNA ligase activity"/>
    <property type="evidence" value="ECO:0007669"/>
    <property type="project" value="TreeGrafter"/>
</dbReference>
<evidence type="ECO:0000256" key="2">
    <source>
        <dbReference type="ARBA" id="ARBA00022741"/>
    </source>
</evidence>
<gene>
    <name evidence="7" type="ORF">COV60_02470</name>
</gene>
<proteinExistence type="predicted"/>
<dbReference type="SUPFAM" id="SSF55681">
    <property type="entry name" value="Class II aaRS and biotin synthetases"/>
    <property type="match status" value="1"/>
</dbReference>
<reference evidence="7 8" key="1">
    <citation type="submission" date="2017-09" db="EMBL/GenBank/DDBJ databases">
        <title>Depth-based differentiation of microbial function through sediment-hosted aquifers and enrichment of novel symbionts in the deep terrestrial subsurface.</title>
        <authorList>
            <person name="Probst A.J."/>
            <person name="Ladd B."/>
            <person name="Jarett J.K."/>
            <person name="Geller-Mcgrath D.E."/>
            <person name="Sieber C.M."/>
            <person name="Emerson J.B."/>
            <person name="Anantharaman K."/>
            <person name="Thomas B.C."/>
            <person name="Malmstrom R."/>
            <person name="Stieglmeier M."/>
            <person name="Klingl A."/>
            <person name="Woyke T."/>
            <person name="Ryan C.M."/>
            <person name="Banfield J.F."/>
        </authorList>
    </citation>
    <scope>NUCLEOTIDE SEQUENCE [LARGE SCALE GENOMIC DNA]</scope>
    <source>
        <strain evidence="7">CG11_big_fil_rev_8_21_14_0_20_43_7</strain>
    </source>
</reference>
<keyword evidence="2" id="KW-0547">Nucleotide-binding</keyword>
<evidence type="ECO:0000313" key="7">
    <source>
        <dbReference type="EMBL" id="PIR03038.1"/>
    </source>
</evidence>